<evidence type="ECO:0000313" key="7">
    <source>
        <dbReference type="Proteomes" id="UP001374803"/>
    </source>
</evidence>
<dbReference type="PROSITE" id="PS50975">
    <property type="entry name" value="ATP_GRASP"/>
    <property type="match status" value="1"/>
</dbReference>
<dbReference type="InterPro" id="IPR052032">
    <property type="entry name" value="ATP-dep_AA_Ligase"/>
</dbReference>
<gene>
    <name evidence="6" type="ORF">LVJ94_23310</name>
</gene>
<dbReference type="Gene3D" id="3.40.50.20">
    <property type="match status" value="1"/>
</dbReference>
<name>A0ABZ2LHC5_9BACT</name>
<evidence type="ECO:0000256" key="2">
    <source>
        <dbReference type="ARBA" id="ARBA00022741"/>
    </source>
</evidence>
<accession>A0ABZ2LHC5</accession>
<feature type="domain" description="ATP-grasp" evidence="5">
    <location>
        <begin position="115"/>
        <end position="309"/>
    </location>
</feature>
<dbReference type="PANTHER" id="PTHR43585:SF2">
    <property type="entry name" value="ATP-GRASP ENZYME FSQD"/>
    <property type="match status" value="1"/>
</dbReference>
<protein>
    <recommendedName>
        <fullName evidence="5">ATP-grasp domain-containing protein</fullName>
    </recommendedName>
</protein>
<keyword evidence="2 4" id="KW-0547">Nucleotide-binding</keyword>
<dbReference type="Gene3D" id="3.30.470.20">
    <property type="entry name" value="ATP-grasp fold, B domain"/>
    <property type="match status" value="1"/>
</dbReference>
<evidence type="ECO:0000256" key="1">
    <source>
        <dbReference type="ARBA" id="ARBA00022598"/>
    </source>
</evidence>
<evidence type="ECO:0000256" key="4">
    <source>
        <dbReference type="PROSITE-ProRule" id="PRU00409"/>
    </source>
</evidence>
<proteinExistence type="predicted"/>
<organism evidence="6 7">
    <name type="scientific">Pendulispora rubella</name>
    <dbReference type="NCBI Taxonomy" id="2741070"/>
    <lineage>
        <taxon>Bacteria</taxon>
        <taxon>Pseudomonadati</taxon>
        <taxon>Myxococcota</taxon>
        <taxon>Myxococcia</taxon>
        <taxon>Myxococcales</taxon>
        <taxon>Sorangiineae</taxon>
        <taxon>Pendulisporaceae</taxon>
        <taxon>Pendulispora</taxon>
    </lineage>
</organism>
<dbReference type="SUPFAM" id="SSF56059">
    <property type="entry name" value="Glutathione synthetase ATP-binding domain-like"/>
    <property type="match status" value="1"/>
</dbReference>
<dbReference type="PANTHER" id="PTHR43585">
    <property type="entry name" value="FUMIPYRROLE BIOSYNTHESIS PROTEIN C"/>
    <property type="match status" value="1"/>
</dbReference>
<reference evidence="6" key="1">
    <citation type="submission" date="2021-12" db="EMBL/GenBank/DDBJ databases">
        <title>Discovery of the Pendulisporaceae a myxobacterial family with distinct sporulation behavior and unique specialized metabolism.</title>
        <authorList>
            <person name="Garcia R."/>
            <person name="Popoff A."/>
            <person name="Bader C.D."/>
            <person name="Loehr J."/>
            <person name="Walesch S."/>
            <person name="Walt C."/>
            <person name="Boldt J."/>
            <person name="Bunk B."/>
            <person name="Haeckl F.J.F.P.J."/>
            <person name="Gunesch A.P."/>
            <person name="Birkelbach J."/>
            <person name="Nuebel U."/>
            <person name="Pietschmann T."/>
            <person name="Bach T."/>
            <person name="Mueller R."/>
        </authorList>
    </citation>
    <scope>NUCLEOTIDE SEQUENCE</scope>
    <source>
        <strain evidence="6">MSr11367</strain>
    </source>
</reference>
<dbReference type="RefSeq" id="WP_394839819.1">
    <property type="nucleotide sequence ID" value="NZ_CP089929.1"/>
</dbReference>
<dbReference type="Proteomes" id="UP001374803">
    <property type="component" value="Chromosome"/>
</dbReference>
<sequence>MPKSLLVLASYFKGERFMRQAHARGARVYLLTWEKLLKEAWPREALTEVFAQQDKPKLDETIRTVSYLSRATKFDAIVALDDFDVEIGGALREHFRHPGMGDSGARYFRDKLAMRQRAKERGVPVPDFTGVFNHDEVRAFTKRTPAPWMNKPRSQASAAGITKVKSEEQLWQLIEEQGDAQSFHLLEQYLPGDVFHVDSLVVKGKIVFSLAHRCGAPPFDVAHGGGIFSTVTLDRNSDQAVRLREMNEQVIAALGLEYGAAHTEFILGRDDNRFYFLESGARVGGAHIAECIEAASGINLWAEWANIELDRDEYVLPPVRNDYAGLLMTLSKDERPDWSGYTDPEIVYRAPEPNHAGLVVQSSDRQRVEHLLEDYKARFARDFTAVLPAAKEPTN</sequence>
<dbReference type="EMBL" id="CP089983">
    <property type="protein sequence ID" value="WXB10142.1"/>
    <property type="molecule type" value="Genomic_DNA"/>
</dbReference>
<evidence type="ECO:0000256" key="3">
    <source>
        <dbReference type="ARBA" id="ARBA00022840"/>
    </source>
</evidence>
<keyword evidence="1" id="KW-0436">Ligase</keyword>
<keyword evidence="3 4" id="KW-0067">ATP-binding</keyword>
<dbReference type="InterPro" id="IPR011761">
    <property type="entry name" value="ATP-grasp"/>
</dbReference>
<evidence type="ECO:0000259" key="5">
    <source>
        <dbReference type="PROSITE" id="PS50975"/>
    </source>
</evidence>
<evidence type="ECO:0000313" key="6">
    <source>
        <dbReference type="EMBL" id="WXB10142.1"/>
    </source>
</evidence>
<keyword evidence="7" id="KW-1185">Reference proteome</keyword>